<evidence type="ECO:0000313" key="3">
    <source>
        <dbReference type="Proteomes" id="UP000054477"/>
    </source>
</evidence>
<dbReference type="HOGENOM" id="CLU_2365256_0_0_1"/>
<protein>
    <submittedName>
        <fullName evidence="2">Uncharacterized protein</fullName>
    </submittedName>
</protein>
<feature type="region of interest" description="Disordered" evidence="1">
    <location>
        <begin position="73"/>
        <end position="97"/>
    </location>
</feature>
<organism evidence="2 3">
    <name type="scientific">Laccaria amethystina LaAM-08-1</name>
    <dbReference type="NCBI Taxonomy" id="1095629"/>
    <lineage>
        <taxon>Eukaryota</taxon>
        <taxon>Fungi</taxon>
        <taxon>Dikarya</taxon>
        <taxon>Basidiomycota</taxon>
        <taxon>Agaricomycotina</taxon>
        <taxon>Agaricomycetes</taxon>
        <taxon>Agaricomycetidae</taxon>
        <taxon>Agaricales</taxon>
        <taxon>Agaricineae</taxon>
        <taxon>Hydnangiaceae</taxon>
        <taxon>Laccaria</taxon>
    </lineage>
</organism>
<evidence type="ECO:0000256" key="1">
    <source>
        <dbReference type="SAM" id="MobiDB-lite"/>
    </source>
</evidence>
<proteinExistence type="predicted"/>
<dbReference type="EMBL" id="KN838545">
    <property type="protein sequence ID" value="KIK07879.1"/>
    <property type="molecule type" value="Genomic_DNA"/>
</dbReference>
<name>A0A0C9Y1X9_9AGAR</name>
<sequence length="97" mass="10922">MPFMESLCERTGEALIRALQDDIRLLTLLKSELDAEIESHKLMRNEDSVCEEVKRQFLTVPRTSTSPWMDIIPSNSADRASQVSPTTITANTPFLSP</sequence>
<reference evidence="3" key="2">
    <citation type="submission" date="2015-01" db="EMBL/GenBank/DDBJ databases">
        <title>Evolutionary Origins and Diversification of the Mycorrhizal Mutualists.</title>
        <authorList>
            <consortium name="DOE Joint Genome Institute"/>
            <consortium name="Mycorrhizal Genomics Consortium"/>
            <person name="Kohler A."/>
            <person name="Kuo A."/>
            <person name="Nagy L.G."/>
            <person name="Floudas D."/>
            <person name="Copeland A."/>
            <person name="Barry K.W."/>
            <person name="Cichocki N."/>
            <person name="Veneault-Fourrey C."/>
            <person name="LaButti K."/>
            <person name="Lindquist E.A."/>
            <person name="Lipzen A."/>
            <person name="Lundell T."/>
            <person name="Morin E."/>
            <person name="Murat C."/>
            <person name="Riley R."/>
            <person name="Ohm R."/>
            <person name="Sun H."/>
            <person name="Tunlid A."/>
            <person name="Henrissat B."/>
            <person name="Grigoriev I.V."/>
            <person name="Hibbett D.S."/>
            <person name="Martin F."/>
        </authorList>
    </citation>
    <scope>NUCLEOTIDE SEQUENCE [LARGE SCALE GENOMIC DNA]</scope>
    <source>
        <strain evidence="3">LaAM-08-1</strain>
    </source>
</reference>
<accession>A0A0C9Y1X9</accession>
<reference evidence="2 3" key="1">
    <citation type="submission" date="2014-04" db="EMBL/GenBank/DDBJ databases">
        <authorList>
            <consortium name="DOE Joint Genome Institute"/>
            <person name="Kuo A."/>
            <person name="Kohler A."/>
            <person name="Nagy L.G."/>
            <person name="Floudas D."/>
            <person name="Copeland A."/>
            <person name="Barry K.W."/>
            <person name="Cichocki N."/>
            <person name="Veneault-Fourrey C."/>
            <person name="LaButti K."/>
            <person name="Lindquist E.A."/>
            <person name="Lipzen A."/>
            <person name="Lundell T."/>
            <person name="Morin E."/>
            <person name="Murat C."/>
            <person name="Sun H."/>
            <person name="Tunlid A."/>
            <person name="Henrissat B."/>
            <person name="Grigoriev I.V."/>
            <person name="Hibbett D.S."/>
            <person name="Martin F."/>
            <person name="Nordberg H.P."/>
            <person name="Cantor M.N."/>
            <person name="Hua S.X."/>
        </authorList>
    </citation>
    <scope>NUCLEOTIDE SEQUENCE [LARGE SCALE GENOMIC DNA]</scope>
    <source>
        <strain evidence="2 3">LaAM-08-1</strain>
    </source>
</reference>
<keyword evidence="3" id="KW-1185">Reference proteome</keyword>
<feature type="non-terminal residue" evidence="2">
    <location>
        <position position="1"/>
    </location>
</feature>
<dbReference type="Proteomes" id="UP000054477">
    <property type="component" value="Unassembled WGS sequence"/>
</dbReference>
<dbReference type="AlphaFoldDB" id="A0A0C9Y1X9"/>
<evidence type="ECO:0000313" key="2">
    <source>
        <dbReference type="EMBL" id="KIK07879.1"/>
    </source>
</evidence>
<dbReference type="OrthoDB" id="3117843at2759"/>
<gene>
    <name evidence="2" type="ORF">K443DRAFT_622386</name>
</gene>